<dbReference type="PIRSF" id="PIRSF006728">
    <property type="entry name" value="CinA"/>
    <property type="match status" value="1"/>
</dbReference>
<organism evidence="3 4">
    <name type="scientific">Caldimicrobium thiodismutans</name>
    <dbReference type="NCBI Taxonomy" id="1653476"/>
    <lineage>
        <taxon>Bacteria</taxon>
        <taxon>Pseudomonadati</taxon>
        <taxon>Thermodesulfobacteriota</taxon>
        <taxon>Thermodesulfobacteria</taxon>
        <taxon>Thermodesulfobacteriales</taxon>
        <taxon>Thermodesulfobacteriaceae</taxon>
        <taxon>Caldimicrobium</taxon>
    </lineage>
</organism>
<comment type="similarity">
    <text evidence="1">Belongs to the CinA family.</text>
</comment>
<feature type="domain" description="MoaB/Mog" evidence="2">
    <location>
        <begin position="4"/>
        <end position="168"/>
    </location>
</feature>
<dbReference type="SMART" id="SM00852">
    <property type="entry name" value="MoCF_biosynth"/>
    <property type="match status" value="1"/>
</dbReference>
<accession>A0A0U5AFW1</accession>
<evidence type="ECO:0000256" key="1">
    <source>
        <dbReference type="HAMAP-Rule" id="MF_00226"/>
    </source>
</evidence>
<dbReference type="SUPFAM" id="SSF142433">
    <property type="entry name" value="CinA-like"/>
    <property type="match status" value="1"/>
</dbReference>
<dbReference type="InterPro" id="IPR001453">
    <property type="entry name" value="MoaB/Mog_dom"/>
</dbReference>
<proteinExistence type="inferred from homology"/>
<name>A0A0U5AFW1_9BACT</name>
<dbReference type="OrthoDB" id="9801454at2"/>
<keyword evidence="4" id="KW-1185">Reference proteome</keyword>
<dbReference type="InterPro" id="IPR008136">
    <property type="entry name" value="CinA_C"/>
</dbReference>
<dbReference type="InterPro" id="IPR008135">
    <property type="entry name" value="Competence-induced_CinA"/>
</dbReference>
<dbReference type="Proteomes" id="UP000068196">
    <property type="component" value="Chromosome"/>
</dbReference>
<dbReference type="InterPro" id="IPR036425">
    <property type="entry name" value="MoaB/Mog-like_dom_sf"/>
</dbReference>
<dbReference type="PANTHER" id="PTHR13939:SF0">
    <property type="entry name" value="NMN AMIDOHYDROLASE-LIKE PROTEIN YFAY"/>
    <property type="match status" value="1"/>
</dbReference>
<gene>
    <name evidence="3" type="ORF">THC_0505</name>
</gene>
<sequence>MRGALLFIGDELISGRILNTNAEFAGKILSATGLKLTEIVTVPDEEPQIIKTFKRLLEEYDFVITSGGLGPTEDDLTTEAITKALNLELKESKTLLSAILSSGEYKGTLGMAKKMSMLPEGAEILSEDSKMLGFYLHYQGKKLFFLPGVPEQFRFLLKDRVIPLLCEVRGGERGICKEERILKNFIFFDLNETDLNQFILSLKGKEEIKIGYYPLIPEVRLVLLGDKEKVEEVGNQIKERFKVNLISEEDESLPVITGKILMERRLTLATAESCTGGYLASLITSISGSSAYFERGFVTYSAQSKIELLGVKEETLREKGIYSFETALEMAYGARLIAKTDFALSTTGIAGPTGGTAEIPVGTVFIGLSVPHRVFALHFRFEGDRQTIQRMASYTALDLLRRYLLYGESLFSYRFALGFKERTF</sequence>
<dbReference type="STRING" id="1653476.THC_0505"/>
<dbReference type="InterPro" id="IPR050101">
    <property type="entry name" value="CinA"/>
</dbReference>
<dbReference type="NCBIfam" id="TIGR00199">
    <property type="entry name" value="PncC_domain"/>
    <property type="match status" value="1"/>
</dbReference>
<dbReference type="Pfam" id="PF00994">
    <property type="entry name" value="MoCF_biosynth"/>
    <property type="match status" value="1"/>
</dbReference>
<dbReference type="Gene3D" id="3.40.980.10">
    <property type="entry name" value="MoaB/Mog-like domain"/>
    <property type="match status" value="1"/>
</dbReference>
<dbReference type="Pfam" id="PF02464">
    <property type="entry name" value="CinA"/>
    <property type="match status" value="1"/>
</dbReference>
<dbReference type="InterPro" id="IPR036653">
    <property type="entry name" value="CinA-like_C"/>
</dbReference>
<protein>
    <recommendedName>
        <fullName evidence="1">CinA-like protein</fullName>
    </recommendedName>
</protein>
<dbReference type="SUPFAM" id="SSF53218">
    <property type="entry name" value="Molybdenum cofactor biosynthesis proteins"/>
    <property type="match status" value="1"/>
</dbReference>
<reference evidence="3 4" key="1">
    <citation type="journal article" date="2016" name="Int. J. Syst. Evol. Microbiol.">
        <title>Caldimicrobium thiodismutans sp. nov., a sulfur-disproportionating bacterium isolated from a hot spring, and emended description of the genus Caldimicrobium.</title>
        <authorList>
            <person name="Kojima H."/>
            <person name="Umezawa K."/>
            <person name="Fukui M."/>
        </authorList>
    </citation>
    <scope>NUCLEOTIDE SEQUENCE [LARGE SCALE GENOMIC DNA]</scope>
    <source>
        <strain evidence="3 4">TF1</strain>
    </source>
</reference>
<dbReference type="EMBL" id="AP014945">
    <property type="protein sequence ID" value="BAU22899.1"/>
    <property type="molecule type" value="Genomic_DNA"/>
</dbReference>
<evidence type="ECO:0000259" key="2">
    <source>
        <dbReference type="SMART" id="SM00852"/>
    </source>
</evidence>
<evidence type="ECO:0000313" key="3">
    <source>
        <dbReference type="EMBL" id="BAU22899.1"/>
    </source>
</evidence>
<dbReference type="AlphaFoldDB" id="A0A0U5AFW1"/>
<dbReference type="Gene3D" id="3.90.950.20">
    <property type="entry name" value="CinA-like"/>
    <property type="match status" value="1"/>
</dbReference>
<dbReference type="PATRIC" id="fig|1653476.3.peg.520"/>
<dbReference type="RefSeq" id="WP_068512868.1">
    <property type="nucleotide sequence ID" value="NZ_AP014945.1"/>
</dbReference>
<dbReference type="HAMAP" id="MF_00226_B">
    <property type="entry name" value="CinA_B"/>
    <property type="match status" value="1"/>
</dbReference>
<dbReference type="PANTHER" id="PTHR13939">
    <property type="entry name" value="NICOTINAMIDE-NUCLEOTIDE AMIDOHYDROLASE PNCC"/>
    <property type="match status" value="1"/>
</dbReference>
<reference evidence="4" key="2">
    <citation type="journal article" date="2016" name="Int. J. Syst. Evol. Microbiol.">
        <title>Caldimicrobium thiodismutans sp. nov., a sulfur-disproportionating bacterium isolated from a hot spring.</title>
        <authorList>
            <person name="Kojima H."/>
            <person name="Umezawa K."/>
            <person name="Fukui M."/>
        </authorList>
    </citation>
    <scope>NUCLEOTIDE SEQUENCE [LARGE SCALE GENOMIC DNA]</scope>
    <source>
        <strain evidence="4">TF1</strain>
    </source>
</reference>
<dbReference type="CDD" id="cd00885">
    <property type="entry name" value="cinA"/>
    <property type="match status" value="1"/>
</dbReference>
<evidence type="ECO:0000313" key="4">
    <source>
        <dbReference type="Proteomes" id="UP000068196"/>
    </source>
</evidence>
<dbReference type="KEGG" id="cthi:THC_0505"/>